<dbReference type="AlphaFoldDB" id="A0AA85J941"/>
<feature type="compositionally biased region" description="Low complexity" evidence="1">
    <location>
        <begin position="93"/>
        <end position="107"/>
    </location>
</feature>
<protein>
    <submittedName>
        <fullName evidence="3">Arrestin_N domain-containing protein</fullName>
    </submittedName>
</protein>
<reference evidence="2" key="1">
    <citation type="submission" date="2022-06" db="EMBL/GenBank/DDBJ databases">
        <authorList>
            <person name="Berger JAMES D."/>
            <person name="Berger JAMES D."/>
        </authorList>
    </citation>
    <scope>NUCLEOTIDE SEQUENCE [LARGE SCALE GENOMIC DNA]</scope>
</reference>
<reference evidence="3" key="2">
    <citation type="submission" date="2023-11" db="UniProtKB">
        <authorList>
            <consortium name="WormBaseParasite"/>
        </authorList>
    </citation>
    <scope>IDENTIFICATION</scope>
</reference>
<evidence type="ECO:0000313" key="3">
    <source>
        <dbReference type="WBParaSite" id="TREG1_138890.1"/>
    </source>
</evidence>
<evidence type="ECO:0000313" key="2">
    <source>
        <dbReference type="Proteomes" id="UP000050795"/>
    </source>
</evidence>
<name>A0AA85J941_TRIRE</name>
<sequence>AALRSIGSFHITHDHIAFNYPPDSIHRDIIFRRIELNKPGVYTNFEIRLLSREGSISSPHLMAVELSVWRSPSLSTILSSVSSHPDGVDTRKSPSSSSSSSLASSSSKEAGYSDYSVQQDIDFFVKLETDALNTSVYVCPAACHSPPIPVT</sequence>
<keyword evidence="2" id="KW-1185">Reference proteome</keyword>
<evidence type="ECO:0000256" key="1">
    <source>
        <dbReference type="SAM" id="MobiDB-lite"/>
    </source>
</evidence>
<organism evidence="2 3">
    <name type="scientific">Trichobilharzia regenti</name>
    <name type="common">Nasal bird schistosome</name>
    <dbReference type="NCBI Taxonomy" id="157069"/>
    <lineage>
        <taxon>Eukaryota</taxon>
        <taxon>Metazoa</taxon>
        <taxon>Spiralia</taxon>
        <taxon>Lophotrochozoa</taxon>
        <taxon>Platyhelminthes</taxon>
        <taxon>Trematoda</taxon>
        <taxon>Digenea</taxon>
        <taxon>Strigeidida</taxon>
        <taxon>Schistosomatoidea</taxon>
        <taxon>Schistosomatidae</taxon>
        <taxon>Trichobilharzia</taxon>
    </lineage>
</organism>
<dbReference type="Proteomes" id="UP000050795">
    <property type="component" value="Unassembled WGS sequence"/>
</dbReference>
<proteinExistence type="predicted"/>
<feature type="region of interest" description="Disordered" evidence="1">
    <location>
        <begin position="79"/>
        <end position="107"/>
    </location>
</feature>
<dbReference type="WBParaSite" id="TREG1_138890.1">
    <property type="protein sequence ID" value="TREG1_138890.1"/>
    <property type="gene ID" value="TREG1_138890"/>
</dbReference>
<accession>A0AA85J941</accession>